<dbReference type="EMBL" id="CP116942">
    <property type="protein sequence ID" value="WCO68494.1"/>
    <property type="molecule type" value="Genomic_DNA"/>
</dbReference>
<dbReference type="RefSeq" id="WP_272738011.1">
    <property type="nucleotide sequence ID" value="NZ_CP116942.1"/>
</dbReference>
<proteinExistence type="predicted"/>
<dbReference type="KEGG" id="ima:PO878_07100"/>
<dbReference type="GO" id="GO:0016787">
    <property type="term" value="F:hydrolase activity"/>
    <property type="evidence" value="ECO:0007669"/>
    <property type="project" value="UniProtKB-KW"/>
</dbReference>
<evidence type="ECO:0000313" key="4">
    <source>
        <dbReference type="Proteomes" id="UP001216390"/>
    </source>
</evidence>
<dbReference type="SUPFAM" id="SSF53474">
    <property type="entry name" value="alpha/beta-Hydrolases"/>
    <property type="match status" value="1"/>
</dbReference>
<dbReference type="InterPro" id="IPR029058">
    <property type="entry name" value="AB_hydrolase_fold"/>
</dbReference>
<protein>
    <submittedName>
        <fullName evidence="3">Alpha/beta hydrolase</fullName>
    </submittedName>
</protein>
<sequence>MDALPDLPAGLTTGRTDLGDVELAWLTDPRADPDAPLALLLHGFPDAATTWRHLLPALTDAGLRPVAPWLRGYAPSSVPADGLYQVGALARDACRLHEALGGGPDAVLVGHDWGAMATYAAAGWQPTRWRRAVTMAVPPAGAMFAGFTSYDQLRRSFYMFVFQSPLAEGAVAADDLLFIERLWADWSPGHDASDDLPFVKAALRDPANLAAALGYYRATLSDGPKDPALDEAQAGWMTPTPVPTLYLHGADDGCLGADLVGGAADHLPAPGSRVEVLDGVGHFLHVEAPDVVDPIVTAFLTEET</sequence>
<reference evidence="3" key="1">
    <citation type="submission" date="2023-01" db="EMBL/GenBank/DDBJ databases">
        <title>The diversity of Class Acidimicrobiia in South China Sea sediment environments and the proposal of Iamia marina sp. nov., a novel species of the genus Iamia.</title>
        <authorList>
            <person name="He Y."/>
            <person name="Tian X."/>
        </authorList>
    </citation>
    <scope>NUCLEOTIDE SEQUENCE</scope>
    <source>
        <strain evidence="3">DSM 19957</strain>
    </source>
</reference>
<dbReference type="Proteomes" id="UP001216390">
    <property type="component" value="Chromosome"/>
</dbReference>
<feature type="domain" description="AB hydrolase-1" evidence="2">
    <location>
        <begin position="39"/>
        <end position="289"/>
    </location>
</feature>
<dbReference type="PRINTS" id="PR00412">
    <property type="entry name" value="EPOXHYDRLASE"/>
</dbReference>
<dbReference type="InterPro" id="IPR000639">
    <property type="entry name" value="Epox_hydrolase-like"/>
</dbReference>
<keyword evidence="1 3" id="KW-0378">Hydrolase</keyword>
<name>A0AAE9Y810_9ACTN</name>
<gene>
    <name evidence="3" type="ORF">PO878_07100</name>
</gene>
<dbReference type="Gene3D" id="3.40.50.1820">
    <property type="entry name" value="alpha/beta hydrolase"/>
    <property type="match status" value="1"/>
</dbReference>
<dbReference type="Pfam" id="PF00561">
    <property type="entry name" value="Abhydrolase_1"/>
    <property type="match status" value="1"/>
</dbReference>
<accession>A0AAE9Y810</accession>
<evidence type="ECO:0000313" key="3">
    <source>
        <dbReference type="EMBL" id="WCO68494.1"/>
    </source>
</evidence>
<dbReference type="AlphaFoldDB" id="A0AAE9Y810"/>
<keyword evidence="4" id="KW-1185">Reference proteome</keyword>
<evidence type="ECO:0000259" key="2">
    <source>
        <dbReference type="Pfam" id="PF00561"/>
    </source>
</evidence>
<organism evidence="3 4">
    <name type="scientific">Iamia majanohamensis</name>
    <dbReference type="NCBI Taxonomy" id="467976"/>
    <lineage>
        <taxon>Bacteria</taxon>
        <taxon>Bacillati</taxon>
        <taxon>Actinomycetota</taxon>
        <taxon>Acidimicrobiia</taxon>
        <taxon>Acidimicrobiales</taxon>
        <taxon>Iamiaceae</taxon>
        <taxon>Iamia</taxon>
    </lineage>
</organism>
<evidence type="ECO:0000256" key="1">
    <source>
        <dbReference type="ARBA" id="ARBA00022801"/>
    </source>
</evidence>
<dbReference type="PANTHER" id="PTHR43329">
    <property type="entry name" value="EPOXIDE HYDROLASE"/>
    <property type="match status" value="1"/>
</dbReference>
<dbReference type="InterPro" id="IPR000073">
    <property type="entry name" value="AB_hydrolase_1"/>
</dbReference>